<evidence type="ECO:0000256" key="7">
    <source>
        <dbReference type="SAM" id="Phobius"/>
    </source>
</evidence>
<dbReference type="Pfam" id="PF14921">
    <property type="entry name" value="APCDDC"/>
    <property type="match status" value="1"/>
</dbReference>
<keyword evidence="7" id="KW-1133">Transmembrane helix</keyword>
<evidence type="ECO:0000256" key="4">
    <source>
        <dbReference type="ARBA" id="ARBA00023136"/>
    </source>
</evidence>
<evidence type="ECO:0000256" key="1">
    <source>
        <dbReference type="ARBA" id="ARBA00004167"/>
    </source>
</evidence>
<comment type="subcellular location">
    <subcellularLocation>
        <location evidence="1">Membrane</location>
        <topology evidence="1">Single-pass membrane protein</topology>
    </subcellularLocation>
</comment>
<keyword evidence="2 7" id="KW-0812">Transmembrane</keyword>
<evidence type="ECO:0000313" key="10">
    <source>
        <dbReference type="EMBL" id="KAL3399610.1"/>
    </source>
</evidence>
<protein>
    <recommendedName>
        <fullName evidence="9">APCDD1 domain-containing protein</fullName>
    </recommendedName>
</protein>
<dbReference type="Proteomes" id="UP001627154">
    <property type="component" value="Unassembled WGS sequence"/>
</dbReference>
<name>A0ABD2X346_9HYME</name>
<dbReference type="SMART" id="SM01352">
    <property type="entry name" value="APCDDC"/>
    <property type="match status" value="1"/>
</dbReference>
<feature type="signal peptide" evidence="8">
    <location>
        <begin position="1"/>
        <end position="21"/>
    </location>
</feature>
<dbReference type="GO" id="GO:0016020">
    <property type="term" value="C:membrane"/>
    <property type="evidence" value="ECO:0007669"/>
    <property type="project" value="UniProtKB-SubCell"/>
</dbReference>
<evidence type="ECO:0000256" key="6">
    <source>
        <dbReference type="SAM" id="MobiDB-lite"/>
    </source>
</evidence>
<reference evidence="10 11" key="1">
    <citation type="journal article" date="2024" name="bioRxiv">
        <title>A reference genome for Trichogramma kaykai: A tiny desert-dwelling parasitoid wasp with competing sex-ratio distorters.</title>
        <authorList>
            <person name="Culotta J."/>
            <person name="Lindsey A.R."/>
        </authorList>
    </citation>
    <scope>NUCLEOTIDE SEQUENCE [LARGE SCALE GENOMIC DNA]</scope>
    <source>
        <strain evidence="10 11">KSX58</strain>
    </source>
</reference>
<accession>A0ABD2X346</accession>
<evidence type="ECO:0000256" key="2">
    <source>
        <dbReference type="ARBA" id="ARBA00022692"/>
    </source>
</evidence>
<evidence type="ECO:0000256" key="8">
    <source>
        <dbReference type="SAM" id="SignalP"/>
    </source>
</evidence>
<organism evidence="10 11">
    <name type="scientific">Trichogramma kaykai</name>
    <dbReference type="NCBI Taxonomy" id="54128"/>
    <lineage>
        <taxon>Eukaryota</taxon>
        <taxon>Metazoa</taxon>
        <taxon>Ecdysozoa</taxon>
        <taxon>Arthropoda</taxon>
        <taxon>Hexapoda</taxon>
        <taxon>Insecta</taxon>
        <taxon>Pterygota</taxon>
        <taxon>Neoptera</taxon>
        <taxon>Endopterygota</taxon>
        <taxon>Hymenoptera</taxon>
        <taxon>Apocrita</taxon>
        <taxon>Proctotrupomorpha</taxon>
        <taxon>Chalcidoidea</taxon>
        <taxon>Trichogrammatidae</taxon>
        <taxon>Trichogramma</taxon>
    </lineage>
</organism>
<dbReference type="InterPro" id="IPR042425">
    <property type="entry name" value="APCDD1"/>
</dbReference>
<evidence type="ECO:0000313" key="11">
    <source>
        <dbReference type="Proteomes" id="UP001627154"/>
    </source>
</evidence>
<feature type="domain" description="APCDD1" evidence="9">
    <location>
        <begin position="34"/>
        <end position="306"/>
    </location>
</feature>
<evidence type="ECO:0000256" key="5">
    <source>
        <dbReference type="ARBA" id="ARBA00023180"/>
    </source>
</evidence>
<sequence length="599" mass="66283">MTSIYLVLAILVLGCSGLARSQWDASEQAIGEDQCDLAVREIVKEDRATSVDESPTRLHSTWISQECESRTGPEFVIRKYTFFENGTFLLMRHYYAEESCSIATHSVTARGHIKILGSSLVTPGATEARYQLDSVHVSPLNRQVAHKLSHRVNVSCGPQPRWRPYTAQLIYERAPGRFGPAGSSHTWQASSYNSLQGHHAGLGGSAARLGKSVDCLAPLGIDFEELRLLRVQRRPTGFRSLNLGLNDKPRIELFFGSLPPDHASKRTHRPTSLQPAPLLRIDTIHNCPICGAIARGTENSPPLLHETVALPALLGGSWISPSCESHSGGLWLRRQLRVYAGDKLWTGRWDYFSDPRCSNYLYGITAAGSYVQRARRHRRHDLSSREQQQLDAFDEQRSKRSVDEVDYYRHLLQTAQPSMAESFAAMLRGNQRREETTAASTRPKPSSPAPTGTTELDLHVAESLLIAGDGALARRCGAVLALDGQTPKSQRLSSWPSSCVPHSLDAPSTLGLRARISVDWYGQYTLVLGSRERTMWEAPLIQCGPTSMKNPLLRSHLRRSVGLRFGLLFSNSGNNLPSNSFLLLLSHLALLCLGVVAVR</sequence>
<comment type="caution">
    <text evidence="10">The sequence shown here is derived from an EMBL/GenBank/DDBJ whole genome shotgun (WGS) entry which is preliminary data.</text>
</comment>
<dbReference type="PANTHER" id="PTHR31021:SF1">
    <property type="entry name" value="CHROMOSOME UNDETERMINED SCAFFOLD_56, WHOLE GENOME SHOTGUN SEQUENCE"/>
    <property type="match status" value="1"/>
</dbReference>
<keyword evidence="11" id="KW-1185">Reference proteome</keyword>
<keyword evidence="4 7" id="KW-0472">Membrane</keyword>
<feature type="transmembrane region" description="Helical" evidence="7">
    <location>
        <begin position="580"/>
        <end position="598"/>
    </location>
</feature>
<feature type="region of interest" description="Disordered" evidence="6">
    <location>
        <begin position="430"/>
        <end position="454"/>
    </location>
</feature>
<dbReference type="PANTHER" id="PTHR31021">
    <property type="entry name" value="ADENOMATOSIS POLYPOSIS COLI DOWN-REGULATED 1"/>
    <property type="match status" value="1"/>
</dbReference>
<dbReference type="InterPro" id="IPR029405">
    <property type="entry name" value="APCDD1_dom"/>
</dbReference>
<evidence type="ECO:0000259" key="9">
    <source>
        <dbReference type="SMART" id="SM01352"/>
    </source>
</evidence>
<feature type="compositionally biased region" description="Polar residues" evidence="6">
    <location>
        <begin position="437"/>
        <end position="454"/>
    </location>
</feature>
<feature type="chain" id="PRO_5044884505" description="APCDD1 domain-containing protein" evidence="8">
    <location>
        <begin position="22"/>
        <end position="599"/>
    </location>
</feature>
<dbReference type="AlphaFoldDB" id="A0ABD2X346"/>
<gene>
    <name evidence="10" type="ORF">TKK_006876</name>
</gene>
<evidence type="ECO:0000256" key="3">
    <source>
        <dbReference type="ARBA" id="ARBA00022729"/>
    </source>
</evidence>
<keyword evidence="5" id="KW-0325">Glycoprotein</keyword>
<feature type="region of interest" description="Disordered" evidence="6">
    <location>
        <begin position="378"/>
        <end position="397"/>
    </location>
</feature>
<dbReference type="EMBL" id="JBJJXI010000055">
    <property type="protein sequence ID" value="KAL3399610.1"/>
    <property type="molecule type" value="Genomic_DNA"/>
</dbReference>
<keyword evidence="3 8" id="KW-0732">Signal</keyword>
<proteinExistence type="predicted"/>